<dbReference type="AlphaFoldDB" id="A0A521DA49"/>
<feature type="chain" id="PRO_5021832487" evidence="1">
    <location>
        <begin position="23"/>
        <end position="115"/>
    </location>
</feature>
<keyword evidence="3" id="KW-1185">Reference proteome</keyword>
<dbReference type="OrthoDB" id="676710at2"/>
<evidence type="ECO:0000256" key="1">
    <source>
        <dbReference type="SAM" id="SignalP"/>
    </source>
</evidence>
<gene>
    <name evidence="2" type="ORF">SAMN06265219_107203</name>
</gene>
<dbReference type="EMBL" id="FXTP01000007">
    <property type="protein sequence ID" value="SMO67961.1"/>
    <property type="molecule type" value="Genomic_DNA"/>
</dbReference>
<reference evidence="2 3" key="1">
    <citation type="submission" date="2017-05" db="EMBL/GenBank/DDBJ databases">
        <authorList>
            <person name="Varghese N."/>
            <person name="Submissions S."/>
        </authorList>
    </citation>
    <scope>NUCLEOTIDE SEQUENCE [LARGE SCALE GENOMIC DNA]</scope>
    <source>
        <strain evidence="2 3">DSM 21985</strain>
    </source>
</reference>
<sequence>MAAKMKIIIISFLLLLMIGCQGNKGTNDFDFEKDTPQWLKAEIDSISLNSYYQVIKVYRYTWKGDFVYHFEIPISSCVFCDLYDQNGSKLTFNDDKLFEDFLENKHDKVLIWQRK</sequence>
<keyword evidence="1" id="KW-0732">Signal</keyword>
<organism evidence="2 3">
    <name type="scientific">Gracilimonas mengyeensis</name>
    <dbReference type="NCBI Taxonomy" id="1302730"/>
    <lineage>
        <taxon>Bacteria</taxon>
        <taxon>Pseudomonadati</taxon>
        <taxon>Balneolota</taxon>
        <taxon>Balneolia</taxon>
        <taxon>Balneolales</taxon>
        <taxon>Balneolaceae</taxon>
        <taxon>Gracilimonas</taxon>
    </lineage>
</organism>
<evidence type="ECO:0000313" key="2">
    <source>
        <dbReference type="EMBL" id="SMO67961.1"/>
    </source>
</evidence>
<feature type="signal peptide" evidence="1">
    <location>
        <begin position="1"/>
        <end position="22"/>
    </location>
</feature>
<dbReference type="Proteomes" id="UP000317557">
    <property type="component" value="Unassembled WGS sequence"/>
</dbReference>
<accession>A0A521DA49</accession>
<protein>
    <submittedName>
        <fullName evidence="2">Uncharacterized protein</fullName>
    </submittedName>
</protein>
<name>A0A521DA49_9BACT</name>
<proteinExistence type="predicted"/>
<evidence type="ECO:0000313" key="3">
    <source>
        <dbReference type="Proteomes" id="UP000317557"/>
    </source>
</evidence>
<dbReference type="PROSITE" id="PS51257">
    <property type="entry name" value="PROKAR_LIPOPROTEIN"/>
    <property type="match status" value="1"/>
</dbReference>